<accession>A0A8S4PP36</accession>
<evidence type="ECO:0000256" key="3">
    <source>
        <dbReference type="ARBA" id="ARBA00022692"/>
    </source>
</evidence>
<evidence type="ECO:0000256" key="7">
    <source>
        <dbReference type="ARBA" id="ARBA00023170"/>
    </source>
</evidence>
<proteinExistence type="inferred from homology"/>
<keyword evidence="8 9" id="KW-0807">Transducer</keyword>
<feature type="transmembrane region" description="Helical" evidence="10">
    <location>
        <begin position="111"/>
        <end position="133"/>
    </location>
</feature>
<dbReference type="Pfam" id="PF00001">
    <property type="entry name" value="7tm_1"/>
    <property type="match status" value="1"/>
</dbReference>
<dbReference type="InterPro" id="IPR017452">
    <property type="entry name" value="GPCR_Rhodpsn_7TM"/>
</dbReference>
<dbReference type="AlphaFoldDB" id="A0A8S4PP36"/>
<keyword evidence="4 10" id="KW-1133">Transmembrane helix</keyword>
<evidence type="ECO:0000256" key="1">
    <source>
        <dbReference type="ARBA" id="ARBA00004651"/>
    </source>
</evidence>
<feature type="transmembrane region" description="Helical" evidence="10">
    <location>
        <begin position="36"/>
        <end position="58"/>
    </location>
</feature>
<sequence length="330" mass="37637">MNSTLGQDMAANHTLIDNTNNTSRQPGEIHKLWVDLTINIFICLFTITGNGLLLWTVYKVESLQTVTNMFIVNLSGVDLFTGVIVLPMAMATNYVIPLITGNYIQNKFVCLLKTFLLLSCNGLSVLGLIGIAIERYIAILYPLRYINLMTVNKAKIFIVSLWVYILSITLIMFIDGLNVYQHGQQCTTNNTLEPSYFMLLKMNIFLPVLVTIIVYSKIAWVAYKHRVKIHSELASIDNARAVAYKNEHSFMRTSTIVNVVFIIMYGQFMIISSIKLSPEPEWYRTLWNVSSAILWLNSGVNPWIYAMRHKKFKKAMLFALKIKPNEDDIA</sequence>
<evidence type="ECO:0000256" key="9">
    <source>
        <dbReference type="RuleBase" id="RU000688"/>
    </source>
</evidence>
<keyword evidence="6 10" id="KW-0472">Membrane</keyword>
<dbReference type="GO" id="GO:0005886">
    <property type="term" value="C:plasma membrane"/>
    <property type="evidence" value="ECO:0007669"/>
    <property type="project" value="UniProtKB-SubCell"/>
</dbReference>
<gene>
    <name evidence="12" type="ORF">OFUS_LOCUS19690</name>
</gene>
<dbReference type="InterPro" id="IPR000276">
    <property type="entry name" value="GPCR_Rhodpsn"/>
</dbReference>
<comment type="similarity">
    <text evidence="9">Belongs to the G-protein coupled receptor 1 family.</text>
</comment>
<evidence type="ECO:0000256" key="2">
    <source>
        <dbReference type="ARBA" id="ARBA00022475"/>
    </source>
</evidence>
<feature type="transmembrane region" description="Helical" evidence="10">
    <location>
        <begin position="204"/>
        <end position="223"/>
    </location>
</feature>
<dbReference type="OrthoDB" id="6287421at2759"/>
<feature type="domain" description="G-protein coupled receptors family 1 profile" evidence="11">
    <location>
        <begin position="49"/>
        <end position="305"/>
    </location>
</feature>
<evidence type="ECO:0000313" key="13">
    <source>
        <dbReference type="Proteomes" id="UP000749559"/>
    </source>
</evidence>
<evidence type="ECO:0000259" key="11">
    <source>
        <dbReference type="PROSITE" id="PS50262"/>
    </source>
</evidence>
<evidence type="ECO:0000256" key="8">
    <source>
        <dbReference type="ARBA" id="ARBA00023224"/>
    </source>
</evidence>
<dbReference type="CDD" id="cd00637">
    <property type="entry name" value="7tm_classA_rhodopsin-like"/>
    <property type="match status" value="1"/>
</dbReference>
<evidence type="ECO:0000313" key="12">
    <source>
        <dbReference type="EMBL" id="CAH1795104.1"/>
    </source>
</evidence>
<comment type="subcellular location">
    <subcellularLocation>
        <location evidence="1">Cell membrane</location>
        <topology evidence="1">Multi-pass membrane protein</topology>
    </subcellularLocation>
</comment>
<dbReference type="PROSITE" id="PS50262">
    <property type="entry name" value="G_PROTEIN_RECEP_F1_2"/>
    <property type="match status" value="1"/>
</dbReference>
<dbReference type="GO" id="GO:0004930">
    <property type="term" value="F:G protein-coupled receptor activity"/>
    <property type="evidence" value="ECO:0007669"/>
    <property type="project" value="UniProtKB-KW"/>
</dbReference>
<evidence type="ECO:0000256" key="4">
    <source>
        <dbReference type="ARBA" id="ARBA00022989"/>
    </source>
</evidence>
<dbReference type="PRINTS" id="PR00237">
    <property type="entry name" value="GPCRRHODOPSN"/>
</dbReference>
<keyword evidence="3 9" id="KW-0812">Transmembrane</keyword>
<keyword evidence="2" id="KW-1003">Cell membrane</keyword>
<evidence type="ECO:0000256" key="10">
    <source>
        <dbReference type="SAM" id="Phobius"/>
    </source>
</evidence>
<dbReference type="EMBL" id="CAIIXF020000009">
    <property type="protein sequence ID" value="CAH1795104.1"/>
    <property type="molecule type" value="Genomic_DNA"/>
</dbReference>
<dbReference type="PANTHER" id="PTHR24249:SF372">
    <property type="entry name" value="G-PROTEIN COUPLED RECEPTORS FAMILY 1 PROFILE DOMAIN-CONTAINING PROTEIN"/>
    <property type="match status" value="1"/>
</dbReference>
<keyword evidence="7 9" id="KW-0675">Receptor</keyword>
<feature type="transmembrane region" description="Helical" evidence="10">
    <location>
        <begin position="154"/>
        <end position="174"/>
    </location>
</feature>
<keyword evidence="13" id="KW-1185">Reference proteome</keyword>
<keyword evidence="5 9" id="KW-0297">G-protein coupled receptor</keyword>
<organism evidence="12 13">
    <name type="scientific">Owenia fusiformis</name>
    <name type="common">Polychaete worm</name>
    <dbReference type="NCBI Taxonomy" id="6347"/>
    <lineage>
        <taxon>Eukaryota</taxon>
        <taxon>Metazoa</taxon>
        <taxon>Spiralia</taxon>
        <taxon>Lophotrochozoa</taxon>
        <taxon>Annelida</taxon>
        <taxon>Polychaeta</taxon>
        <taxon>Sedentaria</taxon>
        <taxon>Canalipalpata</taxon>
        <taxon>Sabellida</taxon>
        <taxon>Oweniida</taxon>
        <taxon>Oweniidae</taxon>
        <taxon>Owenia</taxon>
    </lineage>
</organism>
<dbReference type="SUPFAM" id="SSF81321">
    <property type="entry name" value="Family A G protein-coupled receptor-like"/>
    <property type="match status" value="1"/>
</dbReference>
<dbReference type="PROSITE" id="PS00237">
    <property type="entry name" value="G_PROTEIN_RECEP_F1_1"/>
    <property type="match status" value="1"/>
</dbReference>
<evidence type="ECO:0000256" key="5">
    <source>
        <dbReference type="ARBA" id="ARBA00023040"/>
    </source>
</evidence>
<dbReference type="InterPro" id="IPR050569">
    <property type="entry name" value="TAAR"/>
</dbReference>
<dbReference type="Gene3D" id="1.20.1070.10">
    <property type="entry name" value="Rhodopsin 7-helix transmembrane proteins"/>
    <property type="match status" value="1"/>
</dbReference>
<evidence type="ECO:0000256" key="6">
    <source>
        <dbReference type="ARBA" id="ARBA00023136"/>
    </source>
</evidence>
<feature type="transmembrane region" description="Helical" evidence="10">
    <location>
        <begin position="286"/>
        <end position="306"/>
    </location>
</feature>
<name>A0A8S4PP36_OWEFU</name>
<comment type="caution">
    <text evidence="12">The sequence shown here is derived from an EMBL/GenBank/DDBJ whole genome shotgun (WGS) entry which is preliminary data.</text>
</comment>
<feature type="transmembrane region" description="Helical" evidence="10">
    <location>
        <begin position="70"/>
        <end position="91"/>
    </location>
</feature>
<protein>
    <recommendedName>
        <fullName evidence="11">G-protein coupled receptors family 1 profile domain-containing protein</fullName>
    </recommendedName>
</protein>
<feature type="transmembrane region" description="Helical" evidence="10">
    <location>
        <begin position="255"/>
        <end position="274"/>
    </location>
</feature>
<dbReference type="Proteomes" id="UP000749559">
    <property type="component" value="Unassembled WGS sequence"/>
</dbReference>
<reference evidence="12" key="1">
    <citation type="submission" date="2022-03" db="EMBL/GenBank/DDBJ databases">
        <authorList>
            <person name="Martin C."/>
        </authorList>
    </citation>
    <scope>NUCLEOTIDE SEQUENCE</scope>
</reference>
<dbReference type="PANTHER" id="PTHR24249">
    <property type="entry name" value="HISTAMINE RECEPTOR-RELATED G-PROTEIN COUPLED RECEPTOR"/>
    <property type="match status" value="1"/>
</dbReference>